<accession>A0ABW5FNM4</accession>
<comment type="catalytic activity">
    <reaction evidence="6 7">
        <text>orotidine 5'-phosphate + H(+) = UMP + CO2</text>
        <dbReference type="Rhea" id="RHEA:11596"/>
        <dbReference type="ChEBI" id="CHEBI:15378"/>
        <dbReference type="ChEBI" id="CHEBI:16526"/>
        <dbReference type="ChEBI" id="CHEBI:57538"/>
        <dbReference type="ChEBI" id="CHEBI:57865"/>
        <dbReference type="EC" id="4.1.1.23"/>
    </reaction>
</comment>
<evidence type="ECO:0000256" key="6">
    <source>
        <dbReference type="ARBA" id="ARBA00049157"/>
    </source>
</evidence>
<dbReference type="SUPFAM" id="SSF51366">
    <property type="entry name" value="Ribulose-phoshate binding barrel"/>
    <property type="match status" value="1"/>
</dbReference>
<dbReference type="EC" id="4.1.1.23" evidence="7"/>
<dbReference type="EMBL" id="JBHUKR010000004">
    <property type="protein sequence ID" value="MFD2416195.1"/>
    <property type="molecule type" value="Genomic_DNA"/>
</dbReference>
<proteinExistence type="inferred from homology"/>
<evidence type="ECO:0000256" key="4">
    <source>
        <dbReference type="ARBA" id="ARBA00022975"/>
    </source>
</evidence>
<evidence type="ECO:0000256" key="1">
    <source>
        <dbReference type="ARBA" id="ARBA00004861"/>
    </source>
</evidence>
<dbReference type="CDD" id="cd04725">
    <property type="entry name" value="OMP_decarboxylase_like"/>
    <property type="match status" value="1"/>
</dbReference>
<dbReference type="PANTHER" id="PTHR43375:SF1">
    <property type="entry name" value="OROTIDINE 5'-PHOSPHATE DECARBOXYLASE"/>
    <property type="match status" value="1"/>
</dbReference>
<keyword evidence="10" id="KW-1185">Reference proteome</keyword>
<reference evidence="10" key="1">
    <citation type="journal article" date="2019" name="Int. J. Syst. Evol. Microbiol.">
        <title>The Global Catalogue of Microorganisms (GCM) 10K type strain sequencing project: providing services to taxonomists for standard genome sequencing and annotation.</title>
        <authorList>
            <consortium name="The Broad Institute Genomics Platform"/>
            <consortium name="The Broad Institute Genome Sequencing Center for Infectious Disease"/>
            <person name="Wu L."/>
            <person name="Ma J."/>
        </authorList>
    </citation>
    <scope>NUCLEOTIDE SEQUENCE [LARGE SCALE GENOMIC DNA]</scope>
    <source>
        <strain evidence="10">CGMCC 4.7645</strain>
    </source>
</reference>
<dbReference type="SMART" id="SM00934">
    <property type="entry name" value="OMPdecase"/>
    <property type="match status" value="1"/>
</dbReference>
<dbReference type="PANTHER" id="PTHR43375">
    <property type="entry name" value="OROTIDINE 5'-PHOSPHATE DECARBOXYLASE"/>
    <property type="match status" value="1"/>
</dbReference>
<dbReference type="InterPro" id="IPR018089">
    <property type="entry name" value="OMPdecase_AS"/>
</dbReference>
<dbReference type="NCBIfam" id="TIGR02127">
    <property type="entry name" value="pyrF_sub2"/>
    <property type="match status" value="1"/>
</dbReference>
<keyword evidence="3 7" id="KW-0210">Decarboxylase</keyword>
<name>A0ABW5FNM4_9PSEU</name>
<dbReference type="InterPro" id="IPR013785">
    <property type="entry name" value="Aldolase_TIM"/>
</dbReference>
<dbReference type="InterPro" id="IPR001754">
    <property type="entry name" value="OMPdeCOase_dom"/>
</dbReference>
<evidence type="ECO:0000259" key="8">
    <source>
        <dbReference type="SMART" id="SM00934"/>
    </source>
</evidence>
<evidence type="ECO:0000256" key="3">
    <source>
        <dbReference type="ARBA" id="ARBA00022793"/>
    </source>
</evidence>
<evidence type="ECO:0000313" key="9">
    <source>
        <dbReference type="EMBL" id="MFD2416195.1"/>
    </source>
</evidence>
<evidence type="ECO:0000313" key="10">
    <source>
        <dbReference type="Proteomes" id="UP001597417"/>
    </source>
</evidence>
<protein>
    <recommendedName>
        <fullName evidence="7">Orotidine 5'-phosphate decarboxylase</fullName>
        <ecNumber evidence="7">4.1.1.23</ecNumber>
    </recommendedName>
    <alternativeName>
        <fullName evidence="7">OMP decarboxylase</fullName>
        <shortName evidence="7">OMPDCase</shortName>
        <shortName evidence="7">OMPdecase</shortName>
    </alternativeName>
</protein>
<dbReference type="InterPro" id="IPR011060">
    <property type="entry name" value="RibuloseP-bd_barrel"/>
</dbReference>
<evidence type="ECO:0000256" key="2">
    <source>
        <dbReference type="ARBA" id="ARBA00008847"/>
    </source>
</evidence>
<keyword evidence="5 7" id="KW-0456">Lyase</keyword>
<feature type="domain" description="Orotidine 5'-phosphate decarboxylase" evidence="8">
    <location>
        <begin position="33"/>
        <end position="276"/>
    </location>
</feature>
<dbReference type="Proteomes" id="UP001597417">
    <property type="component" value="Unassembled WGS sequence"/>
</dbReference>
<dbReference type="Gene3D" id="3.20.20.70">
    <property type="entry name" value="Aldolase class I"/>
    <property type="match status" value="1"/>
</dbReference>
<dbReference type="GO" id="GO:0004590">
    <property type="term" value="F:orotidine-5'-phosphate decarboxylase activity"/>
    <property type="evidence" value="ECO:0007669"/>
    <property type="project" value="UniProtKB-EC"/>
</dbReference>
<evidence type="ECO:0000256" key="5">
    <source>
        <dbReference type="ARBA" id="ARBA00023239"/>
    </source>
</evidence>
<dbReference type="PROSITE" id="PS00156">
    <property type="entry name" value="OMPDECASE"/>
    <property type="match status" value="1"/>
</dbReference>
<comment type="similarity">
    <text evidence="2 7">Belongs to the OMP decarboxylase family. Type 2 subfamily.</text>
</comment>
<gene>
    <name evidence="7 9" type="primary">pyrF</name>
    <name evidence="9" type="ORF">ACFSXZ_07630</name>
</gene>
<organism evidence="9 10">
    <name type="scientific">Amycolatopsis pigmentata</name>
    <dbReference type="NCBI Taxonomy" id="450801"/>
    <lineage>
        <taxon>Bacteria</taxon>
        <taxon>Bacillati</taxon>
        <taxon>Actinomycetota</taxon>
        <taxon>Actinomycetes</taxon>
        <taxon>Pseudonocardiales</taxon>
        <taxon>Pseudonocardiaceae</taxon>
        <taxon>Amycolatopsis</taxon>
    </lineage>
</organism>
<evidence type="ECO:0000256" key="7">
    <source>
        <dbReference type="HAMAP-Rule" id="MF_01215"/>
    </source>
</evidence>
<keyword evidence="4 7" id="KW-0665">Pyrimidine biosynthesis</keyword>
<dbReference type="HAMAP" id="MF_01215">
    <property type="entry name" value="OMPdecase_type2"/>
    <property type="match status" value="1"/>
</dbReference>
<comment type="pathway">
    <text evidence="1 7">Pyrimidine metabolism; UMP biosynthesis via de novo pathway; UMP from orotate: step 2/2.</text>
</comment>
<dbReference type="InterPro" id="IPR011995">
    <property type="entry name" value="OMPdecase_type-2"/>
</dbReference>
<feature type="active site" description="Proton donor" evidence="7">
    <location>
        <position position="112"/>
    </location>
</feature>
<sequence>MSGTAVSHTGENGSPEITPFGRKLAGAIAARGPLCAGIDPHPGLLDAWGLPRNVHGMENFALKAADALASEVAVIKPQSAFFEAFGAAGIAVLERVVRHARSAGALVLLDVKRGDIGSTMTAYARAYLGGESALDADAITVSPYLGFDSLDPALHADGKGVFVLARTSNPEASRLQNALLDNGKTIAQSIVDQAAGRNAGAGPLGDVGVVVGATIPPGELDLGELNGPILAPGFGAQGATVADLRALFGRDLTGVLVASSRDLLRHGPGAAELRDEARRIVSTLAG</sequence>
<dbReference type="RefSeq" id="WP_378262682.1">
    <property type="nucleotide sequence ID" value="NZ_JBHUKR010000004.1"/>
</dbReference>
<dbReference type="Pfam" id="PF00215">
    <property type="entry name" value="OMPdecase"/>
    <property type="match status" value="1"/>
</dbReference>
<comment type="caution">
    <text evidence="9">The sequence shown here is derived from an EMBL/GenBank/DDBJ whole genome shotgun (WGS) entry which is preliminary data.</text>
</comment>